<dbReference type="HOGENOM" id="CLU_013906_5_1_1"/>
<dbReference type="EnsemblPlants" id="Pp3c1_41910V3.2">
    <property type="protein sequence ID" value="Pp3c1_41910V3.2"/>
    <property type="gene ID" value="Pp3c1_41910"/>
</dbReference>
<dbReference type="EMBL" id="ABEU02000001">
    <property type="protein sequence ID" value="PNR63504.1"/>
    <property type="molecule type" value="Genomic_DNA"/>
</dbReference>
<dbReference type="Pfam" id="PF03016">
    <property type="entry name" value="Exostosin_GT47"/>
    <property type="match status" value="1"/>
</dbReference>
<dbReference type="GO" id="GO:0016757">
    <property type="term" value="F:glycosyltransferase activity"/>
    <property type="evidence" value="ECO:0007669"/>
    <property type="project" value="InterPro"/>
</dbReference>
<dbReference type="AlphaFoldDB" id="A9SS41"/>
<comment type="similarity">
    <text evidence="2">Belongs to the glycosyltransferase 47 family.</text>
</comment>
<reference evidence="8" key="3">
    <citation type="submission" date="2020-12" db="UniProtKB">
        <authorList>
            <consortium name="EnsemblPlants"/>
        </authorList>
    </citation>
    <scope>IDENTIFICATION</scope>
</reference>
<dbReference type="eggNOG" id="KOG1021">
    <property type="taxonomic scope" value="Eukaryota"/>
</dbReference>
<keyword evidence="4" id="KW-0333">Golgi apparatus</keyword>
<organism evidence="7">
    <name type="scientific">Physcomitrium patens</name>
    <name type="common">Spreading-leaved earth moss</name>
    <name type="synonym">Physcomitrella patens</name>
    <dbReference type="NCBI Taxonomy" id="3218"/>
    <lineage>
        <taxon>Eukaryota</taxon>
        <taxon>Viridiplantae</taxon>
        <taxon>Streptophyta</taxon>
        <taxon>Embryophyta</taxon>
        <taxon>Bryophyta</taxon>
        <taxon>Bryophytina</taxon>
        <taxon>Bryopsida</taxon>
        <taxon>Funariidae</taxon>
        <taxon>Funariales</taxon>
        <taxon>Funariaceae</taxon>
        <taxon>Physcomitrium</taxon>
    </lineage>
</organism>
<evidence type="ECO:0000256" key="5">
    <source>
        <dbReference type="SAM" id="Phobius"/>
    </source>
</evidence>
<feature type="transmembrane region" description="Helical" evidence="5">
    <location>
        <begin position="12"/>
        <end position="36"/>
    </location>
</feature>
<comment type="subcellular location">
    <subcellularLocation>
        <location evidence="1">Golgi apparatus membrane</location>
        <topology evidence="1">Single-pass type II membrane protein</topology>
    </subcellularLocation>
</comment>
<evidence type="ECO:0000313" key="7">
    <source>
        <dbReference type="EMBL" id="PNR63504.1"/>
    </source>
</evidence>
<sequence length="433" mass="49011">MSTIKEAPGPRLSPYLQCFYGLFNLLFLCVMILSFLSVSGTFSRSPEAQTSNLTTISRSSLLHTNIVPTQGSSTSARSVIDTISSCSMDNCFNYSRCDKMEELLVYHYDSQYSPDWYFKDALKRSPYYTTNPAEACLFLVVDRRRVGGPPLSRLPYWNHGLNHVVISVVDKPRNPDARSIEMASTMTSITHQTIYRAGFDVSVPLPQRKFYPNLQRLSAMGRKYLLTYKGNRCLEVGSRGGRVCIDPVLRGMHNGKDIVVVTTCKQVSSNEVAKVEARCAKDQFVYDQYKFDDLINSTFALVPAGSGVSSYRLMEVLSAGSIPVAISESIVLPFDSLIEWRRCLFVFPPSQMHRIVPTLQTLNKDEIEFRREHCLFIYRQFFGSDDKVVATTAMAFKSRFFGVLPKLIPNVPLPPRHLSLKQQQQQQPNLKLQ</sequence>
<dbReference type="Proteomes" id="UP000006727">
    <property type="component" value="Chromosome 1"/>
</dbReference>
<evidence type="ECO:0000259" key="6">
    <source>
        <dbReference type="Pfam" id="PF03016"/>
    </source>
</evidence>
<gene>
    <name evidence="8" type="primary">LOC112282628</name>
    <name evidence="7" type="ORF">PHYPA_001930</name>
</gene>
<dbReference type="OrthoDB" id="1924787at2759"/>
<dbReference type="PANTHER" id="PTHR11062:SF329">
    <property type="entry name" value="EXOSTOSIN GT47 DOMAIN-CONTAINING PROTEIN"/>
    <property type="match status" value="1"/>
</dbReference>
<dbReference type="GO" id="GO:0000139">
    <property type="term" value="C:Golgi membrane"/>
    <property type="evidence" value="ECO:0007669"/>
    <property type="project" value="UniProtKB-SubCell"/>
</dbReference>
<reference evidence="7 9" key="2">
    <citation type="journal article" date="2018" name="Plant J.">
        <title>The Physcomitrella patens chromosome-scale assembly reveals moss genome structure and evolution.</title>
        <authorList>
            <person name="Lang D."/>
            <person name="Ullrich K.K."/>
            <person name="Murat F."/>
            <person name="Fuchs J."/>
            <person name="Jenkins J."/>
            <person name="Haas F.B."/>
            <person name="Piednoel M."/>
            <person name="Gundlach H."/>
            <person name="Van Bel M."/>
            <person name="Meyberg R."/>
            <person name="Vives C."/>
            <person name="Morata J."/>
            <person name="Symeonidi A."/>
            <person name="Hiss M."/>
            <person name="Muchero W."/>
            <person name="Kamisugi Y."/>
            <person name="Saleh O."/>
            <person name="Blanc G."/>
            <person name="Decker E.L."/>
            <person name="van Gessel N."/>
            <person name="Grimwood J."/>
            <person name="Hayes R.D."/>
            <person name="Graham S.W."/>
            <person name="Gunter L.E."/>
            <person name="McDaniel S.F."/>
            <person name="Hoernstein S.N.W."/>
            <person name="Larsson A."/>
            <person name="Li F.W."/>
            <person name="Perroud P.F."/>
            <person name="Phillips J."/>
            <person name="Ranjan P."/>
            <person name="Rokshar D.S."/>
            <person name="Rothfels C.J."/>
            <person name="Schneider L."/>
            <person name="Shu S."/>
            <person name="Stevenson D.W."/>
            <person name="Thummler F."/>
            <person name="Tillich M."/>
            <person name="Villarreal Aguilar J.C."/>
            <person name="Widiez T."/>
            <person name="Wong G.K."/>
            <person name="Wymore A."/>
            <person name="Zhang Y."/>
            <person name="Zimmer A.D."/>
            <person name="Quatrano R.S."/>
            <person name="Mayer K.F.X."/>
            <person name="Goodstein D."/>
            <person name="Casacuberta J.M."/>
            <person name="Vandepoele K."/>
            <person name="Reski R."/>
            <person name="Cuming A.C."/>
            <person name="Tuskan G.A."/>
            <person name="Maumus F."/>
            <person name="Salse J."/>
            <person name="Schmutz J."/>
            <person name="Rensing S.A."/>
        </authorList>
    </citation>
    <scope>NUCLEOTIDE SEQUENCE [LARGE SCALE GENOMIC DNA]</scope>
    <source>
        <strain evidence="8 9">cv. Gransden 2004</strain>
    </source>
</reference>
<evidence type="ECO:0000313" key="9">
    <source>
        <dbReference type="Proteomes" id="UP000006727"/>
    </source>
</evidence>
<reference evidence="7 9" key="1">
    <citation type="journal article" date="2008" name="Science">
        <title>The Physcomitrella genome reveals evolutionary insights into the conquest of land by plants.</title>
        <authorList>
            <person name="Rensing S."/>
            <person name="Lang D."/>
            <person name="Zimmer A."/>
            <person name="Terry A."/>
            <person name="Salamov A."/>
            <person name="Shapiro H."/>
            <person name="Nishiyama T."/>
            <person name="Perroud P.-F."/>
            <person name="Lindquist E."/>
            <person name="Kamisugi Y."/>
            <person name="Tanahashi T."/>
            <person name="Sakakibara K."/>
            <person name="Fujita T."/>
            <person name="Oishi K."/>
            <person name="Shin-I T."/>
            <person name="Kuroki Y."/>
            <person name="Toyoda A."/>
            <person name="Suzuki Y."/>
            <person name="Hashimoto A."/>
            <person name="Yamaguchi K."/>
            <person name="Sugano A."/>
            <person name="Kohara Y."/>
            <person name="Fujiyama A."/>
            <person name="Anterola A."/>
            <person name="Aoki S."/>
            <person name="Ashton N."/>
            <person name="Barbazuk W.B."/>
            <person name="Barker E."/>
            <person name="Bennetzen J."/>
            <person name="Bezanilla M."/>
            <person name="Blankenship R."/>
            <person name="Cho S.H."/>
            <person name="Dutcher S."/>
            <person name="Estelle M."/>
            <person name="Fawcett J.A."/>
            <person name="Gundlach H."/>
            <person name="Hanada K."/>
            <person name="Heyl A."/>
            <person name="Hicks K.A."/>
            <person name="Hugh J."/>
            <person name="Lohr M."/>
            <person name="Mayer K."/>
            <person name="Melkozernov A."/>
            <person name="Murata T."/>
            <person name="Nelson D."/>
            <person name="Pils B."/>
            <person name="Prigge M."/>
            <person name="Reiss B."/>
            <person name="Renner T."/>
            <person name="Rombauts S."/>
            <person name="Rushton P."/>
            <person name="Sanderfoot A."/>
            <person name="Schween G."/>
            <person name="Shiu S.-H."/>
            <person name="Stueber K."/>
            <person name="Theodoulou F.L."/>
            <person name="Tu H."/>
            <person name="Van de Peer Y."/>
            <person name="Verrier P.J."/>
            <person name="Waters E."/>
            <person name="Wood A."/>
            <person name="Yang L."/>
            <person name="Cove D."/>
            <person name="Cuming A."/>
            <person name="Hasebe M."/>
            <person name="Lucas S."/>
            <person name="Mishler D.B."/>
            <person name="Reski R."/>
            <person name="Grigoriev I."/>
            <person name="Quatrano R.S."/>
            <person name="Boore J.L."/>
        </authorList>
    </citation>
    <scope>NUCLEOTIDE SEQUENCE [LARGE SCALE GENOMIC DNA]</scope>
    <source>
        <strain evidence="8 9">cv. Gransden 2004</strain>
    </source>
</reference>
<protein>
    <recommendedName>
        <fullName evidence="6">Exostosin GT47 domain-containing protein</fullName>
    </recommendedName>
</protein>
<name>A9SS41_PHYPA</name>
<keyword evidence="5" id="KW-0472">Membrane</keyword>
<dbReference type="InterPro" id="IPR004263">
    <property type="entry name" value="Exostosin"/>
</dbReference>
<proteinExistence type="inferred from homology"/>
<dbReference type="EnsemblPlants" id="Pp3c1_41910V3.1">
    <property type="protein sequence ID" value="Pp3c1_41910V3.1"/>
    <property type="gene ID" value="Pp3c1_41910"/>
</dbReference>
<evidence type="ECO:0000256" key="2">
    <source>
        <dbReference type="ARBA" id="ARBA00010271"/>
    </source>
</evidence>
<keyword evidence="3" id="KW-0735">Signal-anchor</keyword>
<keyword evidence="5" id="KW-1133">Transmembrane helix</keyword>
<evidence type="ECO:0000256" key="3">
    <source>
        <dbReference type="ARBA" id="ARBA00022968"/>
    </source>
</evidence>
<dbReference type="RefSeq" id="XP_024376275.1">
    <property type="nucleotide sequence ID" value="XM_024520507.2"/>
</dbReference>
<keyword evidence="5" id="KW-0812">Transmembrane</keyword>
<dbReference type="InterPro" id="IPR040911">
    <property type="entry name" value="Exostosin_GT47"/>
</dbReference>
<evidence type="ECO:0000256" key="4">
    <source>
        <dbReference type="ARBA" id="ARBA00023034"/>
    </source>
</evidence>
<accession>A9SS41</accession>
<keyword evidence="9" id="KW-1185">Reference proteome</keyword>
<dbReference type="Gramene" id="Pp3c1_41910V3.1">
    <property type="protein sequence ID" value="Pp3c1_41910V3.1"/>
    <property type="gene ID" value="Pp3c1_41910"/>
</dbReference>
<feature type="domain" description="Exostosin GT47" evidence="6">
    <location>
        <begin position="94"/>
        <end position="360"/>
    </location>
</feature>
<dbReference type="Gramene" id="Pp3c1_41910V3.2">
    <property type="protein sequence ID" value="Pp3c1_41910V3.2"/>
    <property type="gene ID" value="Pp3c1_41910"/>
</dbReference>
<dbReference type="PANTHER" id="PTHR11062">
    <property type="entry name" value="EXOSTOSIN HEPARAN SULFATE GLYCOSYLTRANSFERASE -RELATED"/>
    <property type="match status" value="1"/>
</dbReference>
<evidence type="ECO:0000256" key="1">
    <source>
        <dbReference type="ARBA" id="ARBA00004323"/>
    </source>
</evidence>
<dbReference type="PaxDb" id="3218-PP1S111_147V6.1"/>
<evidence type="ECO:0000313" key="8">
    <source>
        <dbReference type="EnsemblPlants" id="Pp3c1_41910V3.1"/>
    </source>
</evidence>
<dbReference type="GeneID" id="112282628"/>